<dbReference type="EMBL" id="DVMX01000137">
    <property type="protein sequence ID" value="HIU42330.1"/>
    <property type="molecule type" value="Genomic_DNA"/>
</dbReference>
<reference evidence="3" key="1">
    <citation type="submission" date="2020-10" db="EMBL/GenBank/DDBJ databases">
        <authorList>
            <person name="Gilroy R."/>
        </authorList>
    </citation>
    <scope>NUCLEOTIDE SEQUENCE</scope>
    <source>
        <strain evidence="3">4509</strain>
    </source>
</reference>
<evidence type="ECO:0000313" key="4">
    <source>
        <dbReference type="Proteomes" id="UP000824082"/>
    </source>
</evidence>
<dbReference type="Pfam" id="PF14238">
    <property type="entry name" value="DUF4340"/>
    <property type="match status" value="2"/>
</dbReference>
<keyword evidence="1" id="KW-0472">Membrane</keyword>
<accession>A0A9D1ISJ3</accession>
<comment type="caution">
    <text evidence="3">The sequence shown here is derived from an EMBL/GenBank/DDBJ whole genome shotgun (WGS) entry which is preliminary data.</text>
</comment>
<reference evidence="3" key="2">
    <citation type="journal article" date="2021" name="PeerJ">
        <title>Extensive microbial diversity within the chicken gut microbiome revealed by metagenomics and culture.</title>
        <authorList>
            <person name="Gilroy R."/>
            <person name="Ravi A."/>
            <person name="Getino M."/>
            <person name="Pursley I."/>
            <person name="Horton D.L."/>
            <person name="Alikhan N.F."/>
            <person name="Baker D."/>
            <person name="Gharbi K."/>
            <person name="Hall N."/>
            <person name="Watson M."/>
            <person name="Adriaenssens E.M."/>
            <person name="Foster-Nyarko E."/>
            <person name="Jarju S."/>
            <person name="Secka A."/>
            <person name="Antonio M."/>
            <person name="Oren A."/>
            <person name="Chaudhuri R.R."/>
            <person name="La Ragione R."/>
            <person name="Hildebrand F."/>
            <person name="Pallen M.J."/>
        </authorList>
    </citation>
    <scope>NUCLEOTIDE SEQUENCE</scope>
    <source>
        <strain evidence="3">4509</strain>
    </source>
</reference>
<keyword evidence="1" id="KW-0812">Transmembrane</keyword>
<organism evidence="3 4">
    <name type="scientific">Candidatus Egerieicola faecale</name>
    <dbReference type="NCBI Taxonomy" id="2840774"/>
    <lineage>
        <taxon>Bacteria</taxon>
        <taxon>Bacillati</taxon>
        <taxon>Bacillota</taxon>
        <taxon>Clostridia</taxon>
        <taxon>Eubacteriales</taxon>
        <taxon>Oscillospiraceae</taxon>
        <taxon>Oscillospiraceae incertae sedis</taxon>
        <taxon>Candidatus Egerieicola</taxon>
    </lineage>
</organism>
<gene>
    <name evidence="3" type="ORF">IAD19_07240</name>
</gene>
<feature type="domain" description="DUF4340" evidence="2">
    <location>
        <begin position="92"/>
        <end position="202"/>
    </location>
</feature>
<feature type="transmembrane region" description="Helical" evidence="1">
    <location>
        <begin position="7"/>
        <end position="28"/>
    </location>
</feature>
<dbReference type="Proteomes" id="UP000824082">
    <property type="component" value="Unassembled WGS sequence"/>
</dbReference>
<feature type="domain" description="DUF4340" evidence="2">
    <location>
        <begin position="249"/>
        <end position="400"/>
    </location>
</feature>
<dbReference type="AlphaFoldDB" id="A0A9D1ISJ3"/>
<sequence length="501" mass="54341">MNKKVRNLIIAGVCVVVLVAALILLLVFSGQQDQEDTASGVTSALVEDEVDNTLIDESVEELDYLTVQGANGSYTVRMAPEPEEGEDYSFTIDEFTDLPLDRSDIRSAVSTFANASYLDMVFEDTTGMDLSAYGLSQPGATITGSFQGRVYTMLLGNAASGVDGQYCMLEGDPALYVVANSMASTLDVNPNTYLDKTILEAYDNTDEDPSITNLTIHRPDLPEDIVVEPTDTSKYGDSTLTAVSSRYELTSPVVTLVDPDLETELLFNIFGSEAEDVVASNPTQQQLEEYGLASPAAEVSMSWDETGSLNLTIGNETVVSGTTCRYVMKAGSPLVYVVDEELLPWVDYTADDLVSALPLVPYIQNVSQMTISFGGNEYTFQLSQVSTGTTNASGQTSTETHVEYNGTSLDSDNFAVWYQLVMSCQADGINRSEVTSDPIMTVTYLYNNGSTDTVDYYDMGNRVVVVSVNGAQAVTTSTSFTNKVQSELQKLLNGEEVNMNW</sequence>
<keyword evidence="1" id="KW-1133">Transmembrane helix</keyword>
<evidence type="ECO:0000256" key="1">
    <source>
        <dbReference type="SAM" id="Phobius"/>
    </source>
</evidence>
<evidence type="ECO:0000259" key="2">
    <source>
        <dbReference type="Pfam" id="PF14238"/>
    </source>
</evidence>
<evidence type="ECO:0000313" key="3">
    <source>
        <dbReference type="EMBL" id="HIU42330.1"/>
    </source>
</evidence>
<protein>
    <submittedName>
        <fullName evidence="3">DUF4340 domain-containing protein</fullName>
    </submittedName>
</protein>
<proteinExistence type="predicted"/>
<dbReference type="InterPro" id="IPR025641">
    <property type="entry name" value="DUF4340"/>
</dbReference>
<name>A0A9D1ISJ3_9FIRM</name>